<feature type="active site" description="Schiff-base intermediate with acetaldehyde" evidence="7">
    <location>
        <position position="151"/>
    </location>
</feature>
<dbReference type="Pfam" id="PF01791">
    <property type="entry name" value="DeoC"/>
    <property type="match status" value="1"/>
</dbReference>
<protein>
    <recommendedName>
        <fullName evidence="7">Deoxyribose-phosphate aldolase</fullName>
        <shortName evidence="7">DERA</shortName>
        <ecNumber evidence="7">4.1.2.4</ecNumber>
    </recommendedName>
    <alternativeName>
        <fullName evidence="7">2-deoxy-D-ribose 5-phosphate aldolase</fullName>
    </alternativeName>
    <alternativeName>
        <fullName evidence="7">Phosphodeoxyriboaldolase</fullName>
        <shortName evidence="7">Deoxyriboaldolase</shortName>
    </alternativeName>
</protein>
<evidence type="ECO:0000313" key="8">
    <source>
        <dbReference type="EMBL" id="HHS63119.1"/>
    </source>
</evidence>
<accession>A0A7C6AGK8</accession>
<name>A0A7C6AGK8_UNCW3</name>
<dbReference type="Gene3D" id="3.20.20.70">
    <property type="entry name" value="Aldolase class I"/>
    <property type="match status" value="1"/>
</dbReference>
<evidence type="ECO:0000256" key="3">
    <source>
        <dbReference type="ARBA" id="ARBA00023239"/>
    </source>
</evidence>
<evidence type="ECO:0000256" key="5">
    <source>
        <dbReference type="ARBA" id="ARBA00048791"/>
    </source>
</evidence>
<dbReference type="GO" id="GO:0009264">
    <property type="term" value="P:deoxyribonucleotide catabolic process"/>
    <property type="evidence" value="ECO:0007669"/>
    <property type="project" value="UniProtKB-UniRule"/>
</dbReference>
<comment type="pathway">
    <text evidence="7">Carbohydrate degradation; 2-deoxy-D-ribose 1-phosphate degradation; D-glyceraldehyde 3-phosphate and acetaldehyde from 2-deoxy-alpha-D-ribose 1-phosphate: step 2/2.</text>
</comment>
<comment type="subcellular location">
    <subcellularLocation>
        <location evidence="7">Cytoplasm</location>
    </subcellularLocation>
</comment>
<comment type="caution">
    <text evidence="8">The sequence shown here is derived from an EMBL/GenBank/DDBJ whole genome shotgun (WGS) entry which is preliminary data.</text>
</comment>
<dbReference type="UniPathway" id="UPA00002">
    <property type="reaction ID" value="UER00468"/>
</dbReference>
<dbReference type="NCBIfam" id="TIGR00126">
    <property type="entry name" value="deoC"/>
    <property type="match status" value="1"/>
</dbReference>
<gene>
    <name evidence="7 8" type="primary">deoC</name>
    <name evidence="8" type="ORF">ENV70_05870</name>
</gene>
<dbReference type="PIRSF" id="PIRSF001357">
    <property type="entry name" value="DeoC"/>
    <property type="match status" value="1"/>
</dbReference>
<evidence type="ECO:0000256" key="1">
    <source>
        <dbReference type="ARBA" id="ARBA00010936"/>
    </source>
</evidence>
<feature type="active site" description="Proton donor/acceptor" evidence="7">
    <location>
        <position position="89"/>
    </location>
</feature>
<comment type="similarity">
    <text evidence="1 7">Belongs to the DeoC/FbaB aldolase family. DeoC type 1 subfamily.</text>
</comment>
<dbReference type="GO" id="GO:0006018">
    <property type="term" value="P:2-deoxyribose 1-phosphate catabolic process"/>
    <property type="evidence" value="ECO:0007669"/>
    <property type="project" value="UniProtKB-UniRule"/>
</dbReference>
<evidence type="ECO:0000256" key="6">
    <source>
        <dbReference type="ARBA" id="ARBA00056337"/>
    </source>
</evidence>
<dbReference type="SUPFAM" id="SSF51569">
    <property type="entry name" value="Aldolase"/>
    <property type="match status" value="1"/>
</dbReference>
<dbReference type="PANTHER" id="PTHR10889:SF1">
    <property type="entry name" value="DEOXYRIBOSE-PHOSPHATE ALDOLASE"/>
    <property type="match status" value="1"/>
</dbReference>
<dbReference type="GO" id="GO:0005737">
    <property type="term" value="C:cytoplasm"/>
    <property type="evidence" value="ECO:0007669"/>
    <property type="project" value="UniProtKB-SubCell"/>
</dbReference>
<dbReference type="GO" id="GO:0004139">
    <property type="term" value="F:deoxyribose-phosphate aldolase activity"/>
    <property type="evidence" value="ECO:0007669"/>
    <property type="project" value="UniProtKB-UniRule"/>
</dbReference>
<dbReference type="HAMAP" id="MF_00114">
    <property type="entry name" value="DeoC_type1"/>
    <property type="match status" value="1"/>
</dbReference>
<evidence type="ECO:0000256" key="4">
    <source>
        <dbReference type="ARBA" id="ARBA00023270"/>
    </source>
</evidence>
<dbReference type="PANTHER" id="PTHR10889">
    <property type="entry name" value="DEOXYRIBOSE-PHOSPHATE ALDOLASE"/>
    <property type="match status" value="1"/>
</dbReference>
<evidence type="ECO:0000256" key="2">
    <source>
        <dbReference type="ARBA" id="ARBA00022490"/>
    </source>
</evidence>
<dbReference type="InterPro" id="IPR028581">
    <property type="entry name" value="DeoC_typeI"/>
</dbReference>
<dbReference type="GO" id="GO:0016052">
    <property type="term" value="P:carbohydrate catabolic process"/>
    <property type="evidence" value="ECO:0007669"/>
    <property type="project" value="TreeGrafter"/>
</dbReference>
<dbReference type="InterPro" id="IPR011343">
    <property type="entry name" value="DeoC"/>
</dbReference>
<reference evidence="8" key="1">
    <citation type="journal article" date="2020" name="mSystems">
        <title>Genome- and Community-Level Interaction Insights into Carbon Utilization and Element Cycling Functions of Hydrothermarchaeota in Hydrothermal Sediment.</title>
        <authorList>
            <person name="Zhou Z."/>
            <person name="Liu Y."/>
            <person name="Xu W."/>
            <person name="Pan J."/>
            <person name="Luo Z.H."/>
            <person name="Li M."/>
        </authorList>
    </citation>
    <scope>NUCLEOTIDE SEQUENCE [LARGE SCALE GENOMIC DNA]</scope>
    <source>
        <strain evidence="8">SpSt-783</strain>
    </source>
</reference>
<dbReference type="SMART" id="SM01133">
    <property type="entry name" value="DeoC"/>
    <property type="match status" value="1"/>
</dbReference>
<keyword evidence="2 7" id="KW-0963">Cytoplasm</keyword>
<comment type="catalytic activity">
    <reaction evidence="5 7">
        <text>2-deoxy-D-ribose 5-phosphate = D-glyceraldehyde 3-phosphate + acetaldehyde</text>
        <dbReference type="Rhea" id="RHEA:12821"/>
        <dbReference type="ChEBI" id="CHEBI:15343"/>
        <dbReference type="ChEBI" id="CHEBI:59776"/>
        <dbReference type="ChEBI" id="CHEBI:62877"/>
        <dbReference type="EC" id="4.1.2.4"/>
    </reaction>
</comment>
<dbReference type="EMBL" id="DTHJ01000125">
    <property type="protein sequence ID" value="HHS63119.1"/>
    <property type="molecule type" value="Genomic_DNA"/>
</dbReference>
<dbReference type="EC" id="4.1.2.4" evidence="7"/>
<dbReference type="CDD" id="cd00959">
    <property type="entry name" value="DeoC"/>
    <property type="match status" value="1"/>
</dbReference>
<evidence type="ECO:0000256" key="7">
    <source>
        <dbReference type="HAMAP-Rule" id="MF_00114"/>
    </source>
</evidence>
<dbReference type="FunFam" id="3.20.20.70:FF:000044">
    <property type="entry name" value="Deoxyribose-phosphate aldolase"/>
    <property type="match status" value="1"/>
</dbReference>
<keyword evidence="3 7" id="KW-0456">Lyase</keyword>
<feature type="active site" description="Proton donor/acceptor" evidence="7">
    <location>
        <position position="180"/>
    </location>
</feature>
<dbReference type="AlphaFoldDB" id="A0A7C6AGK8"/>
<proteinExistence type="inferred from homology"/>
<comment type="function">
    <text evidence="6 7">Catalyzes a reversible aldol reaction between acetaldehyde and D-glyceraldehyde 3-phosphate to generate 2-deoxy-D-ribose 5-phosphate.</text>
</comment>
<sequence>MKEINRYIDQTILKPDATKDDIMKFLEGVKKYKFFSAVVNPSWVELARKELPGDIKVCSVVGFPLGASTTKAKVYATEELIRLGCDEIDMVMNIGRLKSRDYKYVGKEIKAVVGSAQGRIVKVIIETCLLTEQEKVASANIIKESGAHFVKTSTGFSKEGAILKDVELLRKVVGPNFGVKASGGIRDYATTVAFINAGANRIGTSAGEKIMEGAQIPL</sequence>
<keyword evidence="4 7" id="KW-0704">Schiff base</keyword>
<dbReference type="InterPro" id="IPR013785">
    <property type="entry name" value="Aldolase_TIM"/>
</dbReference>
<organism evidence="8">
    <name type="scientific">candidate division WOR-3 bacterium</name>
    <dbReference type="NCBI Taxonomy" id="2052148"/>
    <lineage>
        <taxon>Bacteria</taxon>
        <taxon>Bacteria division WOR-3</taxon>
    </lineage>
</organism>
<dbReference type="InterPro" id="IPR002915">
    <property type="entry name" value="DeoC/FbaB/LacD_aldolase"/>
</dbReference>